<gene>
    <name evidence="1" type="ORF">UXQ13_23260</name>
</gene>
<proteinExistence type="predicted"/>
<sequence length="77" mass="8605">MALLMRFRRETSTPSTVTYRWGTDQGDLTWTLTIDPADPEAPPKGDGDPRDRATIAAKLTLRWMREGDWPTGGAIQS</sequence>
<dbReference type="RefSeq" id="WP_225233138.1">
    <property type="nucleotide sequence ID" value="NZ_JBAPLV010000052.1"/>
</dbReference>
<organism evidence="1 2">
    <name type="scientific">Klenkia terrae</name>
    <dbReference type="NCBI Taxonomy" id="1052259"/>
    <lineage>
        <taxon>Bacteria</taxon>
        <taxon>Bacillati</taxon>
        <taxon>Actinomycetota</taxon>
        <taxon>Actinomycetes</taxon>
        <taxon>Geodermatophilales</taxon>
        <taxon>Geodermatophilaceae</taxon>
        <taxon>Klenkia</taxon>
    </lineage>
</organism>
<name>A0ABU8ECQ3_9ACTN</name>
<protein>
    <submittedName>
        <fullName evidence="1">Uncharacterized protein</fullName>
    </submittedName>
</protein>
<keyword evidence="2" id="KW-1185">Reference proteome</keyword>
<dbReference type="Proteomes" id="UP001373496">
    <property type="component" value="Unassembled WGS sequence"/>
</dbReference>
<accession>A0ABU8ECQ3</accession>
<dbReference type="EMBL" id="JBAPLV010000052">
    <property type="protein sequence ID" value="MEI4281411.1"/>
    <property type="molecule type" value="Genomic_DNA"/>
</dbReference>
<evidence type="ECO:0000313" key="2">
    <source>
        <dbReference type="Proteomes" id="UP001373496"/>
    </source>
</evidence>
<evidence type="ECO:0000313" key="1">
    <source>
        <dbReference type="EMBL" id="MEI4281411.1"/>
    </source>
</evidence>
<comment type="caution">
    <text evidence="1">The sequence shown here is derived from an EMBL/GenBank/DDBJ whole genome shotgun (WGS) entry which is preliminary data.</text>
</comment>
<reference evidence="1 2" key="1">
    <citation type="submission" date="2024-03" db="EMBL/GenBank/DDBJ databases">
        <title>Draft genome sequence of Klenkia terrae.</title>
        <authorList>
            <person name="Duangmal K."/>
            <person name="Chantavorakit T."/>
        </authorList>
    </citation>
    <scope>NUCLEOTIDE SEQUENCE [LARGE SCALE GENOMIC DNA]</scope>
    <source>
        <strain evidence="1 2">JCM 17786</strain>
    </source>
</reference>